<dbReference type="PANTHER" id="PTHR30136">
    <property type="entry name" value="HELIX-TURN-HELIX TRANSCRIPTIONAL REGULATOR, ICLR FAMILY"/>
    <property type="match status" value="1"/>
</dbReference>
<dbReference type="PROSITE" id="PS51077">
    <property type="entry name" value="HTH_ICLR"/>
    <property type="match status" value="1"/>
</dbReference>
<evidence type="ECO:0000259" key="5">
    <source>
        <dbReference type="PROSITE" id="PS51078"/>
    </source>
</evidence>
<organism evidence="6 7">
    <name type="scientific">Candidatus Thalassospirochaeta sargassi</name>
    <dbReference type="NCBI Taxonomy" id="3119039"/>
    <lineage>
        <taxon>Bacteria</taxon>
        <taxon>Pseudomonadati</taxon>
        <taxon>Spirochaetota</taxon>
        <taxon>Spirochaetia</taxon>
        <taxon>Spirochaetales</taxon>
        <taxon>Spirochaetaceae</taxon>
        <taxon>Candidatus Thalassospirochaeta</taxon>
    </lineage>
</organism>
<accession>A0AAJ1IA16</accession>
<dbReference type="InterPro" id="IPR050707">
    <property type="entry name" value="HTH_MetabolicPath_Reg"/>
</dbReference>
<dbReference type="SMART" id="SM00346">
    <property type="entry name" value="HTH_ICLR"/>
    <property type="match status" value="1"/>
</dbReference>
<dbReference type="InterPro" id="IPR014757">
    <property type="entry name" value="Tscrpt_reg_IclR_C"/>
</dbReference>
<dbReference type="AlphaFoldDB" id="A0AAJ1IA16"/>
<dbReference type="InterPro" id="IPR029016">
    <property type="entry name" value="GAF-like_dom_sf"/>
</dbReference>
<evidence type="ECO:0000259" key="4">
    <source>
        <dbReference type="PROSITE" id="PS51077"/>
    </source>
</evidence>
<dbReference type="InterPro" id="IPR036390">
    <property type="entry name" value="WH_DNA-bd_sf"/>
</dbReference>
<evidence type="ECO:0000313" key="6">
    <source>
        <dbReference type="EMBL" id="MDC7225400.1"/>
    </source>
</evidence>
<dbReference type="EMBL" id="JAQQAL010000006">
    <property type="protein sequence ID" value="MDC7225400.1"/>
    <property type="molecule type" value="Genomic_DNA"/>
</dbReference>
<comment type="caution">
    <text evidence="6">The sequence shown here is derived from an EMBL/GenBank/DDBJ whole genome shotgun (WGS) entry which is preliminary data.</text>
</comment>
<dbReference type="Proteomes" id="UP001221217">
    <property type="component" value="Unassembled WGS sequence"/>
</dbReference>
<keyword evidence="2" id="KW-0238">DNA-binding</keyword>
<feature type="domain" description="HTH iclR-type" evidence="4">
    <location>
        <begin position="7"/>
        <end position="67"/>
    </location>
</feature>
<keyword evidence="3" id="KW-0804">Transcription</keyword>
<keyword evidence="1" id="KW-0805">Transcription regulation</keyword>
<protein>
    <submittedName>
        <fullName evidence="6">IclR family transcriptional regulator</fullName>
    </submittedName>
</protein>
<dbReference type="InterPro" id="IPR036388">
    <property type="entry name" value="WH-like_DNA-bd_sf"/>
</dbReference>
<dbReference type="Pfam" id="PF01614">
    <property type="entry name" value="IclR_C"/>
    <property type="match status" value="1"/>
</dbReference>
<dbReference type="PANTHER" id="PTHR30136:SF35">
    <property type="entry name" value="HTH-TYPE TRANSCRIPTIONAL REGULATOR RV1719"/>
    <property type="match status" value="1"/>
</dbReference>
<evidence type="ECO:0000256" key="3">
    <source>
        <dbReference type="ARBA" id="ARBA00023163"/>
    </source>
</evidence>
<gene>
    <name evidence="6" type="ORF">PQJ61_01400</name>
</gene>
<dbReference type="SUPFAM" id="SSF55781">
    <property type="entry name" value="GAF domain-like"/>
    <property type="match status" value="1"/>
</dbReference>
<dbReference type="GO" id="GO:0003677">
    <property type="term" value="F:DNA binding"/>
    <property type="evidence" value="ECO:0007669"/>
    <property type="project" value="UniProtKB-KW"/>
</dbReference>
<dbReference type="SUPFAM" id="SSF46785">
    <property type="entry name" value="Winged helix' DNA-binding domain"/>
    <property type="match status" value="1"/>
</dbReference>
<dbReference type="Pfam" id="PF09339">
    <property type="entry name" value="HTH_IclR"/>
    <property type="match status" value="1"/>
</dbReference>
<dbReference type="GO" id="GO:0045892">
    <property type="term" value="P:negative regulation of DNA-templated transcription"/>
    <property type="evidence" value="ECO:0007669"/>
    <property type="project" value="TreeGrafter"/>
</dbReference>
<feature type="domain" description="IclR-ED" evidence="5">
    <location>
        <begin position="68"/>
        <end position="251"/>
    </location>
</feature>
<dbReference type="GO" id="GO:0003700">
    <property type="term" value="F:DNA-binding transcription factor activity"/>
    <property type="evidence" value="ECO:0007669"/>
    <property type="project" value="TreeGrafter"/>
</dbReference>
<dbReference type="InterPro" id="IPR005471">
    <property type="entry name" value="Tscrpt_reg_IclR_N"/>
</dbReference>
<evidence type="ECO:0000256" key="1">
    <source>
        <dbReference type="ARBA" id="ARBA00023015"/>
    </source>
</evidence>
<proteinExistence type="predicted"/>
<name>A0AAJ1IA16_9SPIO</name>
<dbReference type="Gene3D" id="3.30.450.40">
    <property type="match status" value="1"/>
</dbReference>
<reference evidence="6 7" key="1">
    <citation type="submission" date="2022-12" db="EMBL/GenBank/DDBJ databases">
        <title>Metagenome assembled genome from gulf of manar.</title>
        <authorList>
            <person name="Kohli P."/>
            <person name="Pk S."/>
            <person name="Venkata Ramana C."/>
            <person name="Sasikala C."/>
        </authorList>
    </citation>
    <scope>NUCLEOTIDE SEQUENCE [LARGE SCALE GENOMIC DNA]</scope>
    <source>
        <strain evidence="6">JB008</strain>
    </source>
</reference>
<dbReference type="Gene3D" id="1.10.10.10">
    <property type="entry name" value="Winged helix-like DNA-binding domain superfamily/Winged helix DNA-binding domain"/>
    <property type="match status" value="1"/>
</dbReference>
<sequence>MASSYTIPVLEKTFSVIKCISENDEGLTLSDIVRRLQAPKSTVFKILHTLENELIVEKKNDRYFLGSMLLHYGLHTLSQRDLKAVAYPHLETLMEKTGETAHLAVPVGMQSMILDVVLTTHPIRFSSPVGSLFPLYCTSHGKTILAFTDDFTLDEYIETNPLHHRTDMTITSADALRSEIEIIRNQGYSMDELEFVDDIRCCAAPVWDSSGKLIGAVGITSTVITFGKDRIEEISGLVKDSAHKISSEMGHRG</sequence>
<evidence type="ECO:0000256" key="2">
    <source>
        <dbReference type="ARBA" id="ARBA00023125"/>
    </source>
</evidence>
<dbReference type="PROSITE" id="PS51078">
    <property type="entry name" value="ICLR_ED"/>
    <property type="match status" value="1"/>
</dbReference>
<evidence type="ECO:0000313" key="7">
    <source>
        <dbReference type="Proteomes" id="UP001221217"/>
    </source>
</evidence>